<dbReference type="PANTHER" id="PTHR36303:SF1">
    <property type="entry name" value="2',3'-CYCLIC-NUCLEOTIDE 2'-PHOSPHODIESTERASE"/>
    <property type="match status" value="1"/>
</dbReference>
<dbReference type="InterPro" id="IPR005235">
    <property type="entry name" value="YmdB-like"/>
</dbReference>
<dbReference type="Gene3D" id="3.60.21.10">
    <property type="match status" value="1"/>
</dbReference>
<organism evidence="1 2">
    <name type="scientific">Amedibacillus dolichus</name>
    <dbReference type="NCBI Taxonomy" id="31971"/>
    <lineage>
        <taxon>Bacteria</taxon>
        <taxon>Bacillati</taxon>
        <taxon>Bacillota</taxon>
        <taxon>Erysipelotrichia</taxon>
        <taxon>Erysipelotrichales</taxon>
        <taxon>Erysipelotrichaceae</taxon>
        <taxon>Amedibacillus</taxon>
    </lineage>
</organism>
<dbReference type="Proteomes" id="UP001529340">
    <property type="component" value="Unassembled WGS sequence"/>
</dbReference>
<dbReference type="PANTHER" id="PTHR36303">
    <property type="entry name" value="2',3'-CYCLIC-NUCLEOTIDE 2'-PHOSPHODIESTERASE"/>
    <property type="match status" value="1"/>
</dbReference>
<evidence type="ECO:0000313" key="1">
    <source>
        <dbReference type="EMBL" id="MDM8157718.1"/>
    </source>
</evidence>
<reference evidence="1" key="2">
    <citation type="submission" date="2023-06" db="EMBL/GenBank/DDBJ databases">
        <authorList>
            <person name="Zeman M."/>
            <person name="Kubasova T."/>
            <person name="Jahodarova E."/>
            <person name="Nykrynova M."/>
            <person name="Rychlik I."/>
        </authorList>
    </citation>
    <scope>NUCLEOTIDE SEQUENCE</scope>
    <source>
        <strain evidence="1">ET39</strain>
    </source>
</reference>
<gene>
    <name evidence="1" type="ORF">QUV96_08715</name>
</gene>
<keyword evidence="2" id="KW-1185">Reference proteome</keyword>
<dbReference type="RefSeq" id="WP_289608163.1">
    <property type="nucleotide sequence ID" value="NZ_JAUDCG010000040.1"/>
</dbReference>
<evidence type="ECO:0000313" key="2">
    <source>
        <dbReference type="Proteomes" id="UP001529340"/>
    </source>
</evidence>
<dbReference type="SUPFAM" id="SSF56300">
    <property type="entry name" value="Metallo-dependent phosphatases"/>
    <property type="match status" value="1"/>
</dbReference>
<sequence>MNILFIGDIVGSVGREMVQHHLPLLKSQHAIDLVIANGENAAHGKGITRRIYHQLIQMGIDVLTMGNHTFAKSDLFNFIDEADRLVRPMNLSPTDAGKGVRVFVVKGLRIAVVNLCGEVFMHDITESPFSCMERVLKDVEADLYLVDLHGEATSEKIAFTYAFSGRAQVVVGTHTHVQTADERIVNGTAAISDLGMCGAYTSVLGRDVKEIVTRFTTEEKTRYTIAEGPGIFCGVIVNIDEQTCRAHSIERIQIRPEQEERFSLQ</sequence>
<comment type="caution">
    <text evidence="1">The sequence shown here is derived from an EMBL/GenBank/DDBJ whole genome shotgun (WGS) entry which is preliminary data.</text>
</comment>
<dbReference type="InterPro" id="IPR029052">
    <property type="entry name" value="Metallo-depent_PP-like"/>
</dbReference>
<name>A0ABT7UDL7_9FIRM</name>
<dbReference type="PIRSF" id="PIRSF004789">
    <property type="entry name" value="DR1281"/>
    <property type="match status" value="1"/>
</dbReference>
<protein>
    <submittedName>
        <fullName evidence="1">TIGR00282 family metallophosphoesterase</fullName>
    </submittedName>
</protein>
<dbReference type="Pfam" id="PF13277">
    <property type="entry name" value="YmdB"/>
    <property type="match status" value="1"/>
</dbReference>
<reference evidence="1" key="1">
    <citation type="submission" date="2023-06" db="EMBL/GenBank/DDBJ databases">
        <title>Identification and characterization of horizontal gene transfer across gut microbiota members of farm animals based on homology search.</title>
        <authorList>
            <person name="Schwarzerova J."/>
            <person name="Nykrynova M."/>
            <person name="Jureckova K."/>
            <person name="Cejkova D."/>
            <person name="Rychlik I."/>
        </authorList>
    </citation>
    <scope>NUCLEOTIDE SEQUENCE</scope>
    <source>
        <strain evidence="1">ET39</strain>
    </source>
</reference>
<accession>A0ABT7UDL7</accession>
<proteinExistence type="predicted"/>
<dbReference type="NCBIfam" id="TIGR00282">
    <property type="entry name" value="TIGR00282 family metallophosphoesterase"/>
    <property type="match status" value="1"/>
</dbReference>
<dbReference type="EMBL" id="JAUDCG010000040">
    <property type="protein sequence ID" value="MDM8157718.1"/>
    <property type="molecule type" value="Genomic_DNA"/>
</dbReference>